<dbReference type="InterPro" id="IPR001878">
    <property type="entry name" value="Znf_CCHC"/>
</dbReference>
<reference evidence="4" key="1">
    <citation type="journal article" date="2019" name="Sci. Rep.">
        <title>Draft genome of Tanacetum cinerariifolium, the natural source of mosquito coil.</title>
        <authorList>
            <person name="Yamashiro T."/>
            <person name="Shiraishi A."/>
            <person name="Satake H."/>
            <person name="Nakayama K."/>
        </authorList>
    </citation>
    <scope>NUCLEOTIDE SEQUENCE</scope>
</reference>
<accession>A0A6L2K176</accession>
<gene>
    <name evidence="4" type="ORF">Tci_014455</name>
</gene>
<keyword evidence="1" id="KW-0863">Zinc-finger</keyword>
<sequence length="1294" mass="146246">MALPDKHQLKFNTHKDTKTLIEAIDKRFRGNTETKKVQKTLLKQIYENFIGFSSESLDQIHDRLQKLIISAAASVFAVSTKTTVSALLNVDSLSNTVIYSFFSSQSNSPQLENDDLKQIDVDDLEEMDLKWQMAMLTVRARQILQRTGRNLGANGPTSMGFDMSKVECYNCHRIGHFARECSYDWSFQADEEPTNYALMAFSSLSSSSDNKVVSCSNACTKAYATLQYQSGNGYHDVPSPYTGTFTPPKPDLVFNNAPNHVETVHNAFNVELSPTKPDNDLSHTHRPLAPIIEDWVSDSEDEFKTKTLQNVPSFIQPTEHVKSPRPSIQHVEPSIPTATPKIVIPNKECDYHEKNMAQNPPRNHAPRGHPKQYARLPLPNPKRHLVPTTVVPKSKFIPINAARPITADVPKINLTRPRQDKLIVTKPNSPPKRHFNCSPSPNARNAAKVTQVNAAKGALGKWEWKPKCPILDYVSRNKSASMTLKRNMSYLSDFKELNVKYVAFGGNPQGVSYKCDKKNSVLFTDIECLVLSPEFKLLDENQVLLRVPRENNMYNVNLKNIVPFGDLPCLFSKATLDESNLWHRRLGHINLKTMNKFVKCNLVRGLPSKVFENDDTCVACKKGKPHRASWEENVQQYVLFPVWSSGSINPQNTNEDAAFDEKEPEFEGRKFESEVNVSLSSGVQSKKHDDKTKREAKGKSHVESLTRYINLSTEFKDLSGNKFNEDNVVVTLVPAIGQISTNSTNTFSAAGLSNAAATLLEDITYSDDEDDVGTEADFNNLETSITVSPIPTTRVHKDHPVTQIIGDLSLATQTRSMTRVAKDQDNGFQKGKIDQTLFIKRQKGDILLVQIYVDDIIFGSTNKYLCKVFKKLMKDKFQMSSMGELTFLWGLQVKQKKYGIFISQDKYVAEILRKFRLTDGKSASTPIDTEKPLLKDPDVDKKKVVITEATIRDALCLDDAEGVDEGANEVHDESVLATGVAAEGVVSAADDVVPTAGRMIPDMDADVDVILEDAKDVAVEKSADVEESTDIMGKQAEAIRASDPKPLKKHAQIEQYEAYARELEAELNKNIDWDEVIDHVQRKQKEDNAMKRYQALKGKPQAEAQARKNMILYLRNIVGFKMDHFKGMTYDDIRPIFKKYFNSNMAFLQKTKDQMDEEDSRALKRLSESQEDKVAKKQKLDEEVEELRKHLMIVPNDEDDVYTEATPLALKAPVVDYEIYTENNKPYYKIKRADGSHQLYLSFLSMLRNFDREDLEVLWRLVKERFASTKPKNFSDDFLLTTLGAMFENTDMQA</sequence>
<dbReference type="InterPro" id="IPR025724">
    <property type="entry name" value="GAG-pre-integrase_dom"/>
</dbReference>
<dbReference type="Pfam" id="PF00098">
    <property type="entry name" value="zf-CCHC"/>
    <property type="match status" value="1"/>
</dbReference>
<feature type="region of interest" description="Disordered" evidence="2">
    <location>
        <begin position="423"/>
        <end position="443"/>
    </location>
</feature>
<dbReference type="InterPro" id="IPR013103">
    <property type="entry name" value="RVT_2"/>
</dbReference>
<dbReference type="GO" id="GO:0003676">
    <property type="term" value="F:nucleic acid binding"/>
    <property type="evidence" value="ECO:0007669"/>
    <property type="project" value="InterPro"/>
</dbReference>
<feature type="region of interest" description="Disordered" evidence="2">
    <location>
        <begin position="680"/>
        <end position="699"/>
    </location>
</feature>
<feature type="region of interest" description="Disordered" evidence="2">
    <location>
        <begin position="356"/>
        <end position="381"/>
    </location>
</feature>
<dbReference type="SUPFAM" id="SSF57756">
    <property type="entry name" value="Retrovirus zinc finger-like domains"/>
    <property type="match status" value="1"/>
</dbReference>
<protein>
    <submittedName>
        <fullName evidence="4">Putative ribonuclease H-like domain-containing protein</fullName>
    </submittedName>
</protein>
<dbReference type="GO" id="GO:0008270">
    <property type="term" value="F:zinc ion binding"/>
    <property type="evidence" value="ECO:0007669"/>
    <property type="project" value="UniProtKB-KW"/>
</dbReference>
<proteinExistence type="predicted"/>
<evidence type="ECO:0000256" key="2">
    <source>
        <dbReference type="SAM" id="MobiDB-lite"/>
    </source>
</evidence>
<feature type="compositionally biased region" description="Basic and acidic residues" evidence="2">
    <location>
        <begin position="686"/>
        <end position="699"/>
    </location>
</feature>
<name>A0A6L2K176_TANCI</name>
<dbReference type="Pfam" id="PF07727">
    <property type="entry name" value="RVT_2"/>
    <property type="match status" value="1"/>
</dbReference>
<evidence type="ECO:0000256" key="1">
    <source>
        <dbReference type="PROSITE-ProRule" id="PRU00047"/>
    </source>
</evidence>
<feature type="region of interest" description="Disordered" evidence="2">
    <location>
        <begin position="1158"/>
        <end position="1177"/>
    </location>
</feature>
<feature type="domain" description="CCHC-type" evidence="3">
    <location>
        <begin position="168"/>
        <end position="181"/>
    </location>
</feature>
<keyword evidence="1" id="KW-0862">Zinc</keyword>
<comment type="caution">
    <text evidence="4">The sequence shown here is derived from an EMBL/GenBank/DDBJ whole genome shotgun (WGS) entry which is preliminary data.</text>
</comment>
<evidence type="ECO:0000259" key="3">
    <source>
        <dbReference type="PROSITE" id="PS50158"/>
    </source>
</evidence>
<evidence type="ECO:0000313" key="4">
    <source>
        <dbReference type="EMBL" id="GEU42477.1"/>
    </source>
</evidence>
<dbReference type="Gene3D" id="4.10.60.10">
    <property type="entry name" value="Zinc finger, CCHC-type"/>
    <property type="match status" value="1"/>
</dbReference>
<dbReference type="PROSITE" id="PS50158">
    <property type="entry name" value="ZF_CCHC"/>
    <property type="match status" value="1"/>
</dbReference>
<dbReference type="EMBL" id="BKCJ010001573">
    <property type="protein sequence ID" value="GEU42477.1"/>
    <property type="molecule type" value="Genomic_DNA"/>
</dbReference>
<dbReference type="Pfam" id="PF13976">
    <property type="entry name" value="gag_pre-integrs"/>
    <property type="match status" value="1"/>
</dbReference>
<organism evidence="4">
    <name type="scientific">Tanacetum cinerariifolium</name>
    <name type="common">Dalmatian daisy</name>
    <name type="synonym">Chrysanthemum cinerariifolium</name>
    <dbReference type="NCBI Taxonomy" id="118510"/>
    <lineage>
        <taxon>Eukaryota</taxon>
        <taxon>Viridiplantae</taxon>
        <taxon>Streptophyta</taxon>
        <taxon>Embryophyta</taxon>
        <taxon>Tracheophyta</taxon>
        <taxon>Spermatophyta</taxon>
        <taxon>Magnoliopsida</taxon>
        <taxon>eudicotyledons</taxon>
        <taxon>Gunneridae</taxon>
        <taxon>Pentapetalae</taxon>
        <taxon>asterids</taxon>
        <taxon>campanulids</taxon>
        <taxon>Asterales</taxon>
        <taxon>Asteraceae</taxon>
        <taxon>Asteroideae</taxon>
        <taxon>Anthemideae</taxon>
        <taxon>Anthemidinae</taxon>
        <taxon>Tanacetum</taxon>
    </lineage>
</organism>
<keyword evidence="1" id="KW-0479">Metal-binding</keyword>
<dbReference type="InterPro" id="IPR036875">
    <property type="entry name" value="Znf_CCHC_sf"/>
</dbReference>